<dbReference type="Pfam" id="PF10551">
    <property type="entry name" value="MULE"/>
    <property type="match status" value="1"/>
</dbReference>
<dbReference type="Proteomes" id="UP001634394">
    <property type="component" value="Unassembled WGS sequence"/>
</dbReference>
<comment type="caution">
    <text evidence="2">The sequence shown here is derived from an EMBL/GenBank/DDBJ whole genome shotgun (WGS) entry which is preliminary data.</text>
</comment>
<evidence type="ECO:0000313" key="3">
    <source>
        <dbReference type="Proteomes" id="UP001634394"/>
    </source>
</evidence>
<name>A0ABD3WFX9_SINWO</name>
<keyword evidence="3" id="KW-1185">Reference proteome</keyword>
<dbReference type="PANTHER" id="PTHR47160:SF10">
    <property type="entry name" value="MULE TRANSPOSASE DOMAIN-CONTAINING PROTEIN"/>
    <property type="match status" value="1"/>
</dbReference>
<dbReference type="PANTHER" id="PTHR47160">
    <property type="entry name" value="PUTATIVE-RELATED"/>
    <property type="match status" value="1"/>
</dbReference>
<gene>
    <name evidence="2" type="ORF">ACJMK2_040098</name>
</gene>
<dbReference type="InterPro" id="IPR018289">
    <property type="entry name" value="MULE_transposase_dom"/>
</dbReference>
<dbReference type="InterPro" id="IPR011011">
    <property type="entry name" value="Znf_FYVE_PHD"/>
</dbReference>
<dbReference type="AlphaFoldDB" id="A0ABD3WFX9"/>
<sequence>MYYTCIQCTKEVTTRQQAVECDCCHRWQHRTCGNEYLSTTITEPFVRQDVIRKDNRHLIFAKTWYIDGTFKIVKKPFYQLLTVHSFLKSGEHMKQVPFVFIVMSGKNKKDYKKVFQALLRLLPREASVKSFVADFESGIWKALRLVFDNPHISRCAFHWGQATTYTQRDAARKLLRKVFALVFLPAEHIPSAFAKLKGKIITPALQGWMTYISDRSICSKIWPVSTWSVFGKSVRTNNDVEVWHSLLSNDNFTIKKAQIIPCQATMVSEGKLTRHQTKMIYMHGKIFKIWRMYTNKEISTNNLLRLCGRIYGPRS</sequence>
<organism evidence="2 3">
    <name type="scientific">Sinanodonta woodiana</name>
    <name type="common">Chinese pond mussel</name>
    <name type="synonym">Anodonta woodiana</name>
    <dbReference type="NCBI Taxonomy" id="1069815"/>
    <lineage>
        <taxon>Eukaryota</taxon>
        <taxon>Metazoa</taxon>
        <taxon>Spiralia</taxon>
        <taxon>Lophotrochozoa</taxon>
        <taxon>Mollusca</taxon>
        <taxon>Bivalvia</taxon>
        <taxon>Autobranchia</taxon>
        <taxon>Heteroconchia</taxon>
        <taxon>Palaeoheterodonta</taxon>
        <taxon>Unionida</taxon>
        <taxon>Unionoidea</taxon>
        <taxon>Unionidae</taxon>
        <taxon>Unioninae</taxon>
        <taxon>Sinanodonta</taxon>
    </lineage>
</organism>
<evidence type="ECO:0000259" key="1">
    <source>
        <dbReference type="Pfam" id="PF10551"/>
    </source>
</evidence>
<accession>A0ABD3WFX9</accession>
<evidence type="ECO:0000313" key="2">
    <source>
        <dbReference type="EMBL" id="KAL3872148.1"/>
    </source>
</evidence>
<dbReference type="SUPFAM" id="SSF57903">
    <property type="entry name" value="FYVE/PHD zinc finger"/>
    <property type="match status" value="1"/>
</dbReference>
<protein>
    <recommendedName>
        <fullName evidence="1">MULE transposase domain-containing protein</fullName>
    </recommendedName>
</protein>
<dbReference type="EMBL" id="JBJQND010000007">
    <property type="protein sequence ID" value="KAL3872148.1"/>
    <property type="molecule type" value="Genomic_DNA"/>
</dbReference>
<reference evidence="2 3" key="1">
    <citation type="submission" date="2024-11" db="EMBL/GenBank/DDBJ databases">
        <title>Chromosome-level genome assembly of the freshwater bivalve Anodonta woodiana.</title>
        <authorList>
            <person name="Chen X."/>
        </authorList>
    </citation>
    <scope>NUCLEOTIDE SEQUENCE [LARGE SCALE GENOMIC DNA]</scope>
    <source>
        <strain evidence="2">MN2024</strain>
        <tissue evidence="2">Gills</tissue>
    </source>
</reference>
<feature type="domain" description="MULE transposase" evidence="1">
    <location>
        <begin position="64"/>
        <end position="158"/>
    </location>
</feature>
<proteinExistence type="predicted"/>